<evidence type="ECO:0000313" key="1">
    <source>
        <dbReference type="EMBL" id="MVZ98108.1"/>
    </source>
</evidence>
<protein>
    <submittedName>
        <fullName evidence="1">Uncharacterized protein</fullName>
    </submittedName>
</protein>
<sequence length="108" mass="11710">MSIIRPMEALTALVPLVLVLRGSIMGAVASASAPGSPHPTAPAQIMIEKANATVKIVTPVAMRLQLLTSDRNGEVSMNEYRLFVRRRLNSGHPPAAQFIQWQLIVDLP</sequence>
<name>A0A6I4M620_9SPHN</name>
<dbReference type="AlphaFoldDB" id="A0A6I4M620"/>
<proteinExistence type="predicted"/>
<dbReference type="Proteomes" id="UP000471147">
    <property type="component" value="Unassembled WGS sequence"/>
</dbReference>
<dbReference type="EMBL" id="SDWJ01000002">
    <property type="protein sequence ID" value="MVZ98108.1"/>
    <property type="molecule type" value="Genomic_DNA"/>
</dbReference>
<organism evidence="1 2">
    <name type="scientific">Sphingorhabdus profundilacus</name>
    <dbReference type="NCBI Taxonomy" id="2509718"/>
    <lineage>
        <taxon>Bacteria</taxon>
        <taxon>Pseudomonadati</taxon>
        <taxon>Pseudomonadota</taxon>
        <taxon>Alphaproteobacteria</taxon>
        <taxon>Sphingomonadales</taxon>
        <taxon>Sphingomonadaceae</taxon>
        <taxon>Sphingorhabdus</taxon>
    </lineage>
</organism>
<accession>A0A6I4M620</accession>
<gene>
    <name evidence="1" type="ORF">EUU23_10430</name>
</gene>
<evidence type="ECO:0000313" key="2">
    <source>
        <dbReference type="Proteomes" id="UP000471147"/>
    </source>
</evidence>
<keyword evidence="2" id="KW-1185">Reference proteome</keyword>
<reference evidence="1 2" key="1">
    <citation type="submission" date="2019-01" db="EMBL/GenBank/DDBJ databases">
        <title>Sphingorhabdus lacus sp.nov., isolated from an oligotrophic freshwater lake.</title>
        <authorList>
            <person name="Park M."/>
        </authorList>
    </citation>
    <scope>NUCLEOTIDE SEQUENCE [LARGE SCALE GENOMIC DNA]</scope>
    <source>
        <strain evidence="1 2">IMCC26285</strain>
    </source>
</reference>
<dbReference type="RefSeq" id="WP_218939588.1">
    <property type="nucleotide sequence ID" value="NZ_SDWJ01000002.1"/>
</dbReference>
<comment type="caution">
    <text evidence="1">The sequence shown here is derived from an EMBL/GenBank/DDBJ whole genome shotgun (WGS) entry which is preliminary data.</text>
</comment>